<dbReference type="RefSeq" id="WP_090634449.1">
    <property type="nucleotide sequence ID" value="NZ_FOCP01000029.1"/>
</dbReference>
<dbReference type="PRINTS" id="PR01411">
    <property type="entry name" value="CCMFBIOGNSIS"/>
</dbReference>
<dbReference type="Pfam" id="PF16327">
    <property type="entry name" value="CcmF_C"/>
    <property type="match status" value="1"/>
</dbReference>
<comment type="similarity">
    <text evidence="2">Belongs to the CcmF/CycK/Ccl1/NrfE/CcsA family.</text>
</comment>
<dbReference type="GO" id="GO:0015232">
    <property type="term" value="F:heme transmembrane transporter activity"/>
    <property type="evidence" value="ECO:0007669"/>
    <property type="project" value="InterPro"/>
</dbReference>
<protein>
    <submittedName>
        <fullName evidence="13">Cytochrome c-type biogenesis protein CcmF</fullName>
    </submittedName>
</protein>
<organism evidence="13 14">
    <name type="scientific">Nitrosomonas marina</name>
    <dbReference type="NCBI Taxonomy" id="917"/>
    <lineage>
        <taxon>Bacteria</taxon>
        <taxon>Pseudomonadati</taxon>
        <taxon>Pseudomonadota</taxon>
        <taxon>Betaproteobacteria</taxon>
        <taxon>Nitrosomonadales</taxon>
        <taxon>Nitrosomonadaceae</taxon>
        <taxon>Nitrosomonas</taxon>
    </lineage>
</organism>
<evidence type="ECO:0000256" key="1">
    <source>
        <dbReference type="ARBA" id="ARBA00004429"/>
    </source>
</evidence>
<dbReference type="PANTHER" id="PTHR43653:SF1">
    <property type="entry name" value="CYTOCHROME C-TYPE BIOGENESIS PROTEIN CCMF"/>
    <property type="match status" value="1"/>
</dbReference>
<comment type="function">
    <text evidence="9">Required for the biogenesis of c-type cytochromes. Possible subunit of a heme lyase.</text>
</comment>
<proteinExistence type="inferred from homology"/>
<evidence type="ECO:0000259" key="11">
    <source>
        <dbReference type="Pfam" id="PF01578"/>
    </source>
</evidence>
<evidence type="ECO:0000256" key="5">
    <source>
        <dbReference type="ARBA" id="ARBA00022692"/>
    </source>
</evidence>
<feature type="transmembrane region" description="Helical" evidence="10">
    <location>
        <begin position="125"/>
        <end position="142"/>
    </location>
</feature>
<dbReference type="GO" id="GO:0017004">
    <property type="term" value="P:cytochrome complex assembly"/>
    <property type="evidence" value="ECO:0007669"/>
    <property type="project" value="UniProtKB-KW"/>
</dbReference>
<dbReference type="AlphaFoldDB" id="A0A1H8I746"/>
<sequence>MIPEIGNFALILALLLAITQGTLPLIGASRGITAWMALAKPVVQGQFVFVLIAFLCLGYSFVTSDFSVVNVARNSNTELPLQYRIAATWGSHEGSLLLWVLMLAGWSIAVSVFSKQLPEDMTARVLGVLGLVSVGFLSFMLLTSNPFDRLLPAAIEGSDLNPLLQDPGMVIHPPMLYMGYVGFSVAFAFAIAALLSGKLDATWARWSRPWTTVAWVFLTFGIMLGSWWAYYELGWGGWWFWDPVENASFMPWLVGTALMHSLAVTEKRGSFKSWTVLLAICTFALCLLGTFLVRSGVLTSVHAFATDPERGVFILGFLFVTVTLSLLLFAWRAPKVGLGGKFDLLSRESMLLANNLLLLVAAASVMLGTLYPLIVDALNLGKISVGPPYFEAVFVPIMTPAIFLIGLGPISRWKQMNLPSLAVRIRWAAGVSFVSAIIAPFYMGEWKPLVSFGLLLAFWIIMSILVSLKHRISNSGQGNVLVRLAKQSRSFYGMHCAHLGVAVFIIGVTLVNGYETEKDVRMDIGSRVSIKEYAFQFNGVSDVVGPNYMSVRGEIDVFKDGEFVRKLYPEKRTYNASGMVMTEAAIDTGFLRDLYVALGEPLANEAWVVRAYHKPFVDWIWLGCLLMSIGGILAVSDKRYRLKIKEKSKNIFDKKFGQAPAETDNKIKPAVTEGSTAFISDTRKV</sequence>
<evidence type="ECO:0000256" key="3">
    <source>
        <dbReference type="ARBA" id="ARBA00022475"/>
    </source>
</evidence>
<dbReference type="PANTHER" id="PTHR43653">
    <property type="entry name" value="CYTOCHROME C ASSEMBLY PROTEIN-RELATED"/>
    <property type="match status" value="1"/>
</dbReference>
<dbReference type="PRINTS" id="PR01410">
    <property type="entry name" value="CCBIOGENESIS"/>
</dbReference>
<feature type="transmembrane region" description="Helical" evidence="10">
    <location>
        <begin position="249"/>
        <end position="265"/>
    </location>
</feature>
<evidence type="ECO:0000256" key="4">
    <source>
        <dbReference type="ARBA" id="ARBA00022519"/>
    </source>
</evidence>
<evidence type="ECO:0000256" key="10">
    <source>
        <dbReference type="SAM" id="Phobius"/>
    </source>
</evidence>
<feature type="transmembrane region" description="Helical" evidence="10">
    <location>
        <begin position="449"/>
        <end position="468"/>
    </location>
</feature>
<dbReference type="InterPro" id="IPR002541">
    <property type="entry name" value="Cyt_c_assembly"/>
</dbReference>
<dbReference type="OrthoDB" id="9761451at2"/>
<reference evidence="13 14" key="1">
    <citation type="submission" date="2016-10" db="EMBL/GenBank/DDBJ databases">
        <authorList>
            <person name="de Groot N.N."/>
        </authorList>
    </citation>
    <scope>NUCLEOTIDE SEQUENCE [LARGE SCALE GENOMIC DNA]</scope>
    <source>
        <strain evidence="13 14">Nm22</strain>
    </source>
</reference>
<dbReference type="GO" id="GO:0005886">
    <property type="term" value="C:plasma membrane"/>
    <property type="evidence" value="ECO:0007669"/>
    <property type="project" value="UniProtKB-SubCell"/>
</dbReference>
<feature type="transmembrane region" description="Helical" evidence="10">
    <location>
        <begin position="96"/>
        <end position="113"/>
    </location>
</feature>
<feature type="transmembrane region" description="Helical" evidence="10">
    <location>
        <begin position="177"/>
        <end position="197"/>
    </location>
</feature>
<evidence type="ECO:0000256" key="9">
    <source>
        <dbReference type="ARBA" id="ARBA00037230"/>
    </source>
</evidence>
<evidence type="ECO:0000256" key="2">
    <source>
        <dbReference type="ARBA" id="ARBA00009186"/>
    </source>
</evidence>
<dbReference type="STRING" id="917.SAMN05216326_12947"/>
<evidence type="ECO:0000256" key="7">
    <source>
        <dbReference type="ARBA" id="ARBA00022989"/>
    </source>
</evidence>
<feature type="transmembrane region" description="Helical" evidence="10">
    <location>
        <begin position="47"/>
        <end position="69"/>
    </location>
</feature>
<feature type="transmembrane region" description="Helical" evidence="10">
    <location>
        <begin position="274"/>
        <end position="293"/>
    </location>
</feature>
<dbReference type="Pfam" id="PF01578">
    <property type="entry name" value="Cytochrom_C_asm"/>
    <property type="match status" value="1"/>
</dbReference>
<dbReference type="EMBL" id="FOCP01000029">
    <property type="protein sequence ID" value="SEN64082.1"/>
    <property type="molecule type" value="Genomic_DNA"/>
</dbReference>
<keyword evidence="8 10" id="KW-0472">Membrane</keyword>
<dbReference type="GO" id="GO:0020037">
    <property type="term" value="F:heme binding"/>
    <property type="evidence" value="ECO:0007669"/>
    <property type="project" value="InterPro"/>
</dbReference>
<evidence type="ECO:0000259" key="12">
    <source>
        <dbReference type="Pfam" id="PF16327"/>
    </source>
</evidence>
<dbReference type="NCBIfam" id="NF007691">
    <property type="entry name" value="PRK10369.1"/>
    <property type="match status" value="1"/>
</dbReference>
<feature type="domain" description="Cytochrome c assembly protein" evidence="11">
    <location>
        <begin position="89"/>
        <end position="295"/>
    </location>
</feature>
<name>A0A1H8I746_9PROT</name>
<dbReference type="InterPro" id="IPR003568">
    <property type="entry name" value="Cyt_c_biogenesis_CcmF"/>
</dbReference>
<feature type="transmembrane region" description="Helical" evidence="10">
    <location>
        <begin position="209"/>
        <end position="229"/>
    </location>
</feature>
<dbReference type="Proteomes" id="UP000199459">
    <property type="component" value="Unassembled WGS sequence"/>
</dbReference>
<keyword evidence="5 10" id="KW-0812">Transmembrane</keyword>
<evidence type="ECO:0000256" key="6">
    <source>
        <dbReference type="ARBA" id="ARBA00022748"/>
    </source>
</evidence>
<feature type="transmembrane region" description="Helical" evidence="10">
    <location>
        <begin position="394"/>
        <end position="413"/>
    </location>
</feature>
<feature type="domain" description="Cytochrome c-type biogenesis protein CcmF C-terminal" evidence="12">
    <location>
        <begin position="315"/>
        <end position="638"/>
    </location>
</feature>
<gene>
    <name evidence="13" type="ORF">SAMN05216325_12932</name>
</gene>
<accession>A0A1H8I746</accession>
<feature type="transmembrane region" description="Helical" evidence="10">
    <location>
        <begin position="425"/>
        <end position="443"/>
    </location>
</feature>
<dbReference type="InterPro" id="IPR003567">
    <property type="entry name" value="Cyt_c_biogenesis"/>
</dbReference>
<comment type="subcellular location">
    <subcellularLocation>
        <location evidence="1">Cell inner membrane</location>
        <topology evidence="1">Multi-pass membrane protein</topology>
    </subcellularLocation>
</comment>
<keyword evidence="4" id="KW-0997">Cell inner membrane</keyword>
<keyword evidence="3" id="KW-1003">Cell membrane</keyword>
<dbReference type="NCBIfam" id="TIGR00353">
    <property type="entry name" value="nrfE"/>
    <property type="match status" value="1"/>
</dbReference>
<dbReference type="InterPro" id="IPR032523">
    <property type="entry name" value="CcmF_C"/>
</dbReference>
<keyword evidence="7 10" id="KW-1133">Transmembrane helix</keyword>
<evidence type="ECO:0000256" key="8">
    <source>
        <dbReference type="ARBA" id="ARBA00023136"/>
    </source>
</evidence>
<keyword evidence="6" id="KW-0201">Cytochrome c-type biogenesis</keyword>
<feature type="transmembrane region" description="Helical" evidence="10">
    <location>
        <begin position="489"/>
        <end position="511"/>
    </location>
</feature>
<feature type="transmembrane region" description="Helical" evidence="10">
    <location>
        <begin position="352"/>
        <end position="374"/>
    </location>
</feature>
<evidence type="ECO:0000313" key="14">
    <source>
        <dbReference type="Proteomes" id="UP000199459"/>
    </source>
</evidence>
<feature type="transmembrane region" description="Helical" evidence="10">
    <location>
        <begin position="619"/>
        <end position="636"/>
    </location>
</feature>
<evidence type="ECO:0000313" key="13">
    <source>
        <dbReference type="EMBL" id="SEN64082.1"/>
    </source>
</evidence>
<feature type="transmembrane region" description="Helical" evidence="10">
    <location>
        <begin position="6"/>
        <end position="26"/>
    </location>
</feature>
<feature type="transmembrane region" description="Helical" evidence="10">
    <location>
        <begin position="313"/>
        <end position="331"/>
    </location>
</feature>